<feature type="repeat" description="RCC1" evidence="2">
    <location>
        <begin position="159"/>
        <end position="216"/>
    </location>
</feature>
<dbReference type="PRINTS" id="PR00633">
    <property type="entry name" value="RCCNDNSATION"/>
</dbReference>
<keyword evidence="3" id="KW-0175">Coiled coil</keyword>
<feature type="coiled-coil region" evidence="3">
    <location>
        <begin position="3570"/>
        <end position="3618"/>
    </location>
</feature>
<dbReference type="PANTHER" id="PTHR45622">
    <property type="entry name" value="UBIQUITIN-PROTEIN LIGASE E3A-RELATED"/>
    <property type="match status" value="1"/>
</dbReference>
<dbReference type="Gene3D" id="2.130.10.30">
    <property type="entry name" value="Regulator of chromosome condensation 1/beta-lactamase-inhibitor protein II"/>
    <property type="match status" value="2"/>
</dbReference>
<dbReference type="InterPro" id="IPR051709">
    <property type="entry name" value="Ub-ligase/GTPase-reg"/>
</dbReference>
<evidence type="ECO:0000256" key="3">
    <source>
        <dbReference type="SAM" id="Coils"/>
    </source>
</evidence>
<evidence type="ECO:0000256" key="2">
    <source>
        <dbReference type="PROSITE-ProRule" id="PRU00235"/>
    </source>
</evidence>
<evidence type="ECO:0000313" key="7">
    <source>
        <dbReference type="Proteomes" id="UP001165083"/>
    </source>
</evidence>
<sequence length="4665" mass="527111">MACRVGEVEVSTNMRTHGHQCGQHRVEHDVRGIKGDSTAGFDEAVSGIALENHTQWSVIAHRLFSLDRNYDRAAAPNVVVQTEATPLECPLLTFGGLATKRQAAAAATLATRLDVRAALPEDATHEAADTQTKDASWCVSHLVSGCHFSVAAVVQPRGTTLLAWGLNTNGELGNGTMTSSPTPQQVVTFPMQFQREPLAVAHVSCGKHHVAVITGQAKLFTWGNNKYGQLGLGDFQPRTQPEEVHFALATLSSHRRALRVMHTVQRGGINVTHVACGAAHTLFVTHQQQILGMGYNQAGQLGLSHCLQQYKGWRSCTPIAVESLRDQSILDLAAGQNHSACALSNGDVYTWGCGDDGRLGDGKLGEGVATPTLITLLREVSVRARAVRCGARHMAVISDSDLVYIWGANDFGQLGCKDNKPRSRPFLLATPALFAEGVDDIALGEFHTTCVTFAGKAYTWGLNLRDNSALVGSHVSPQLIDLPEKERVRKISCGWTHTNIVTHMNADEASASGQGTNFDRKIERERLLNRKAEVGRWREFVSASVATTAQETKQKTSCGAEQRSPVEKPVSETNVLPVKYSRQSTACNSEQNDRLKIKHPFEELVTAYVGQGMKDAEKNVVRVLHAARRNIIRSARRKRDSNSFERQSQQLKGIFYQNQLRPPELPTSTILSPPLSSSSRQRWSIIPTSTLTNSDWHPVTVCTPFQPIPPAHTPPPSSLPIGRTGMVQNGCPARTSGAVIDTHAAIKHSAPTLHAGICTKPATGSVRANEFAMADAYRAKASASSSAKAVYGGKAKPSRLTAPKNQQSPGTSVLPKIDRRGEVPQKPSVLLSPNSAKNGGLSILLPPRQPSKDATTSEESSPTFHGDELDGPSAKAAWCTPRNPAPELPTGSHVAAFFAAPETSSGYDSNSAAMPTPLRLQSVEDSISANEERYHVDMEQLASKHNKFLEISTSANQHLEHMQNQLPNISEAFDKTAYVEPGSLFTLQALTVISRSIVHRSALQNLSSDIATLQQQHETAKRDMTSQFETAISNNADEMVSLSEAHANETKMFLEAHERELQNAENVFREKIKELEDNYAEMEKKYLDELRNVRQTSDSQMQALQDSNRMEREERERSAKATLEAVQTKAQEEFDNLRSSAQAAYTDLQERSQANLTELQQTSADELAAIKQSLTTEIVSLKQSAAANLAALADRSARELQEHREHSNDALHRLKYFYAKEQERLLEKSAEAIARLRMFETEQSTRMEIRRCQETKALSDELEATKIESSTQIAELHRRYTAELEVLRATSEAEKALLLQSHASETESIKLAATQGLSETVSYYDDRLHSMAEAHATEVAQNKEEASQAREAMIIKYESDLASLQKEQMRERDALILHYETELESLKRSSREEHDKKAKLHETQVAQLWEAHSSRVLSLEMTMRQQNKQAEDIICEKDAELDYRQGRIDTLEATELALKKYQEQYAEQSLELIEQKNMAMCELESELWRLDQLNLEKDTALDATNRSLKAAEEDLQVKTSTILELTFVVKSRDDEIEKLRNALLDTVQTVNTKTEILELTTETLSSKAKELEATKNALRLESGKLSMVEESMSQKVGMLENTELKMESMRLNMENMRLEIKRMQMDMKLQLEHTEGEIELKNGEIRRLHGTQSELKQKNDFCQQTIERLEESLAFAQRQGEESQRRIDLLRLEAAQSAEEMKRVCDELLGKEQDLVIMSKEKHTISTEKQRLQIQFNNLTHLAVALREKIELHSMHAEDIQHQCQRLLKEISIEKDERMRSEKHLHMLELSAAKDMIHHLEGVEERLSDTSLKLDAVTSEKNHLELEIQTLSETLKWYENTDQHLQSANEDIALKTKIIEDKVHELADLNHKLCISEAGARHLWDISRMEIEDSMSHAYRTMCSNNELVDRNSRLESSLSSLQVEKEQLMLSLGQEKRDIVRRAENLQEQVAGLRKEGVRAASELNDVHHALSEKKRELEYLQENLGEQTSDTRKVKSTLDTLTAAHTDLQAQFASLSDRRERDNKKNLNTIQSLQQNLESKTKECEALQQALDIQRKELDLLMAQHDSHVMQLTDGHRSEAVQLIESHRAQIAQMNEDHLNQVSKLTENHLIFVSRLKDDHLNQVNQSTEERHTEITRLTDQVSRLTEEHHREISRLENERRCESAQLQHQHQVEIDRLTDELRFQASELTVDRLTQITEQRETHRTEVGQLQKDHIDEIARLIEAHRAQLTQLNEAHKTEVDRFTEINQNDIARLKEEHAMEVARMAEENSNEVALIKEGHQRVVDRLTDDHSYEVSEMAVDRLGHITEQSETHRNELIQLSEKHRREIARLTEGHLNEMSALKKNHLDEVGRLADDHSYQVSELTVERLSHITVQTDEHLNEVARIEENRDSELAQLARAHQDQITQLTEEHFRQTSKLSEGHINEIARIERSHDDEICRLKQNHSSEVAWMALGHANQITELSHDHRMEVSRLEEDRDGGIARLKDNHRNEVDQLIGAHRNYVMQLRTEHYDGLDLLQEEYEGKFKEIDANFVDKSNEERIASRHVEIENQHLRHQQQIKTRAIDQQQILLKQAADERVRVICAHSLEVMTMQVAFEQEMESVKKHAAQNELSYKKELVTLRSQNSQMTEEHIQTHAKCKEMELIHSQKLSSMESEHSRMLAEMKQQHNSETAAASQKAQEQLEQAIAEHKSVVEQLNVASTQSAELMRLRLTEEHLTKVNELLERSRVEEERHAAAMAAVTGELNGKLTTLKTLEEDVVELNTEISTLHAQLQSTKQEVSERDAVVAAKNATIENVRKELNLLLETNKTTRSSEQFVALLRQQLETHVMEVYHVELKELTGFVLEDEKDLLGCLKGLFALRCYRGVAPQGSDGRPESNKAVFSVDDLRDRLREYDGVYAALGPVQTLYDGRTPSHITTSLLSKLGRLKLHVSNMFITSGEDTENETISTDSCVQLLQNLAGLFEILAIPNKLENAFLRSGQLIDMLKENEKLMLDAKASCLRDDIHSMKDIGNLFGIIDQVLARAREVTRSDKFIRLGDLTILFDEWEALYKELDRSIFANDNEYKLPHVEDTSLELVAGNYLRSSEILAYREEAVAFVQRCKNALQLTANDDMSSPDDIVEAISQLVKILHHFQLIQPKLGSPRHQPTNSDPTPSLENKVAAVLAFVEELQFMADFAQNILNDEGKEGDLVSNESSSSSLGALRAMTRTPSPVPTLDELQIDVDLAVDDTILGFDQNLCEFSNEEGNKQREAFFSLPEEKSSSRSPSAFLSDSLMDISLVMSDHHRLLYQTARWVAKSRQSETRNQEFTVGAEISRLVREHCALLSLSRRLFKMKDPRRELVSLLEAVALLERLTQRLALFQMNSVRESNEMSARSLLASYGRESNPSESATSLSKSDIDSIESLSRPILASIGDMARHLQDYDYFLQQVKMDNGRLDCENSSPAAINIEELVQEINEQIMLVEQSKELLGLQNPVNELPAFLIGAQEVLRQAKCLRESSACYDRSTLKVEQEPQDKGEAGDLGSGVEAVLGEMDAIVEDVRGYNGMLEWMKHVLPQPESVKSITDLRDRVNAVLKQVETLTRDNANLTHEKSNLINELEQLQQNRDNLVEESSKEGVLLLELAALQPQIPLTPVKESLSRFELLQHLMKQQQYACHDARQRRADMETEVAFLRQHDLLLEDSNGEQQTSLSVSARVEIYARLLECAASLRLEKSEIESALNAEKNAMESSLTAEIQCRSEKLASAEYELAQTRMDMEKALAEERAFLKSSDILSSILSINYTDQGVFSRVEVYKQLRDGLDRLLCERKTVESCAAHEHEFLQSNGLLSQDDNVENNAAVPVTPALSSIRLELFQRLVDSVAAQRRHEEELVQERCFLQQQKMAFNSNEPHNSRLAVYKMLLADQNALVEEKVEREVAVEREKAFLAAHGITDFEKPIEVYEQFVAARKQLSDFTLQLEEEVRFLAEHQLWPIDELGDAATNLHTPFSSSFRLLIYRKLLQTETQARETCKQLRESMEQQLARQITEHGCVIALLTSKIERLETSLMAWQECVYASRREWDRMLLEEEDKRRSMIRKHEDAQRKTTEEHARALEEMTKARDEAVALASATHAEALEHANKEHETRLAAELQRQAQQLELAAFVHAEHESHSRTRNDNTKDTTVNQSASMSARAQLLEKFAKRDTTAISMIYKAIRLTTDILSAGPTTPGAVLSNTPSRTAPNSATEVSTDVTQSVLGCVKELKNLKEFLVQSLEQVAKDDEQVSPPFTKAPYAKWMADAVTRATADKECAIDLALCSHREFMSFAEVQLLTRQEEAEKALARVLEKLKTAAINGGFTAEQEKLLALEVEVAREREARENVDCKCRLNEEYYRRLLDERKEMEIGQTANVEGLREENKLLRVKLEKMEQLVQQQTVLPQFRPPSSNTYTSSPRASVVSPQAPRVLKSAAVSNAPMPMRPERPRGGGSAHKDRFVSDLERETGQRRTNTTARRFNGWKAREAITESPGSQLDQDFRAMQAAITSHHAPVIEPAVPTAMAAPATAPGSSLQNQELWYQGVRSIHYVSFFISIFHVPRQQLFRVEVFNSDTEQQQQTVYVTWTEMESFLQESRKAVRLGIALPADPEMAVTVPQHARAEIMDVLFERVRVYGEGTENILLGFE</sequence>
<organism evidence="6 7">
    <name type="scientific">Phytophthora lilii</name>
    <dbReference type="NCBI Taxonomy" id="2077276"/>
    <lineage>
        <taxon>Eukaryota</taxon>
        <taxon>Sar</taxon>
        <taxon>Stramenopiles</taxon>
        <taxon>Oomycota</taxon>
        <taxon>Peronosporomycetes</taxon>
        <taxon>Peronosporales</taxon>
        <taxon>Peronosporaceae</taxon>
        <taxon>Phytophthora</taxon>
    </lineage>
</organism>
<feature type="coiled-coil region" evidence="3">
    <location>
        <begin position="1905"/>
        <end position="1992"/>
    </location>
</feature>
<evidence type="ECO:0000313" key="6">
    <source>
        <dbReference type="EMBL" id="GMF24807.1"/>
    </source>
</evidence>
<feature type="coiled-coil region" evidence="3">
    <location>
        <begin position="2025"/>
        <end position="2099"/>
    </location>
</feature>
<feature type="coiled-coil region" evidence="3">
    <location>
        <begin position="1561"/>
        <end position="1626"/>
    </location>
</feature>
<feature type="region of interest" description="Disordered" evidence="4">
    <location>
        <begin position="552"/>
        <end position="572"/>
    </location>
</feature>
<feature type="coiled-coil region" evidence="3">
    <location>
        <begin position="1729"/>
        <end position="1841"/>
    </location>
</feature>
<comment type="caution">
    <text evidence="6">The sequence shown here is derived from an EMBL/GenBank/DDBJ whole genome shotgun (WGS) entry which is preliminary data.</text>
</comment>
<name>A0A9W6U2U8_9STRA</name>
<dbReference type="SUPFAM" id="SSF50985">
    <property type="entry name" value="RCC1/BLIP-II"/>
    <property type="match status" value="2"/>
</dbReference>
<feature type="region of interest" description="Disordered" evidence="4">
    <location>
        <begin position="785"/>
        <end position="885"/>
    </location>
</feature>
<feature type="region of interest" description="Disordered" evidence="4">
    <location>
        <begin position="4424"/>
        <end position="4476"/>
    </location>
</feature>
<evidence type="ECO:0000256" key="1">
    <source>
        <dbReference type="ARBA" id="ARBA00022737"/>
    </source>
</evidence>
<dbReference type="SUPFAM" id="SSF69989">
    <property type="entry name" value="C-terminal domain of PLC-beta"/>
    <property type="match status" value="1"/>
</dbReference>
<feature type="coiled-coil region" evidence="3">
    <location>
        <begin position="4070"/>
        <end position="4146"/>
    </location>
</feature>
<feature type="domain" description="RCC1-like" evidence="5">
    <location>
        <begin position="267"/>
        <end position="517"/>
    </location>
</feature>
<feature type="compositionally biased region" description="Basic and acidic residues" evidence="4">
    <location>
        <begin position="2658"/>
        <end position="2672"/>
    </location>
</feature>
<feature type="compositionally biased region" description="Polar residues" evidence="4">
    <location>
        <begin position="1095"/>
        <end position="1107"/>
    </location>
</feature>
<feature type="repeat" description="RCC1" evidence="2">
    <location>
        <begin position="217"/>
        <end position="287"/>
    </location>
</feature>
<feature type="coiled-coil region" evidence="3">
    <location>
        <begin position="3713"/>
        <end position="3769"/>
    </location>
</feature>
<evidence type="ECO:0000256" key="4">
    <source>
        <dbReference type="SAM" id="MobiDB-lite"/>
    </source>
</evidence>
<dbReference type="EMBL" id="BSXW01000531">
    <property type="protein sequence ID" value="GMF24807.1"/>
    <property type="molecule type" value="Genomic_DNA"/>
</dbReference>
<dbReference type="InterPro" id="IPR058923">
    <property type="entry name" value="RCC1-like_dom"/>
</dbReference>
<keyword evidence="1" id="KW-0677">Repeat</keyword>
<dbReference type="Pfam" id="PF25390">
    <property type="entry name" value="WD40_RLD"/>
    <property type="match status" value="1"/>
</dbReference>
<gene>
    <name evidence="6" type="ORF">Plil01_001019000</name>
</gene>
<dbReference type="Pfam" id="PF00415">
    <property type="entry name" value="RCC1"/>
    <property type="match status" value="1"/>
</dbReference>
<feature type="repeat" description="RCC1" evidence="2">
    <location>
        <begin position="401"/>
        <end position="454"/>
    </location>
</feature>
<feature type="compositionally biased region" description="Polar residues" evidence="4">
    <location>
        <begin position="852"/>
        <end position="863"/>
    </location>
</feature>
<proteinExistence type="predicted"/>
<feature type="compositionally biased region" description="Polar residues" evidence="4">
    <location>
        <begin position="4424"/>
        <end position="4438"/>
    </location>
</feature>
<feature type="compositionally biased region" description="Low complexity" evidence="4">
    <location>
        <begin position="785"/>
        <end position="795"/>
    </location>
</feature>
<dbReference type="InterPro" id="IPR009091">
    <property type="entry name" value="RCC1/BLIP-II"/>
</dbReference>
<feature type="region of interest" description="Disordered" evidence="4">
    <location>
        <begin position="1095"/>
        <end position="1115"/>
    </location>
</feature>
<accession>A0A9W6U2U8</accession>
<dbReference type="Proteomes" id="UP001165083">
    <property type="component" value="Unassembled WGS sequence"/>
</dbReference>
<feature type="compositionally biased region" description="Basic and acidic residues" evidence="4">
    <location>
        <begin position="4463"/>
        <end position="4476"/>
    </location>
</feature>
<reference evidence="6" key="1">
    <citation type="submission" date="2023-04" db="EMBL/GenBank/DDBJ databases">
        <title>Phytophthora lilii NBRC 32176.</title>
        <authorList>
            <person name="Ichikawa N."/>
            <person name="Sato H."/>
            <person name="Tonouchi N."/>
        </authorList>
    </citation>
    <scope>NUCLEOTIDE SEQUENCE</scope>
    <source>
        <strain evidence="6">NBRC 32176</strain>
    </source>
</reference>
<feature type="region of interest" description="Disordered" evidence="4">
    <location>
        <begin position="2654"/>
        <end position="2685"/>
    </location>
</feature>
<feature type="coiled-coil region" evidence="3">
    <location>
        <begin position="1451"/>
        <end position="1478"/>
    </location>
</feature>
<feature type="compositionally biased region" description="Polar residues" evidence="4">
    <location>
        <begin position="2673"/>
        <end position="2685"/>
    </location>
</feature>
<dbReference type="OrthoDB" id="2378640at2759"/>
<protein>
    <submittedName>
        <fullName evidence="6">Unnamed protein product</fullName>
    </submittedName>
</protein>
<feature type="coiled-coil region" evidence="3">
    <location>
        <begin position="2196"/>
        <end position="2238"/>
    </location>
</feature>
<dbReference type="PANTHER" id="PTHR45622:SF70">
    <property type="entry name" value="SECRETION-REGULATING GUANINE NUCLEOTIDE EXCHANGE FACTOR"/>
    <property type="match status" value="1"/>
</dbReference>
<feature type="repeat" description="RCC1" evidence="2">
    <location>
        <begin position="346"/>
        <end position="400"/>
    </location>
</feature>
<feature type="coiled-coil region" evidence="3">
    <location>
        <begin position="1652"/>
        <end position="1693"/>
    </location>
</feature>
<feature type="repeat" description="RCC1" evidence="2">
    <location>
        <begin position="455"/>
        <end position="504"/>
    </location>
</feature>
<dbReference type="PROSITE" id="PS50012">
    <property type="entry name" value="RCC1_3"/>
    <property type="match status" value="6"/>
</dbReference>
<feature type="coiled-coil region" evidence="3">
    <location>
        <begin position="2749"/>
        <end position="2811"/>
    </location>
</feature>
<feature type="repeat" description="RCC1" evidence="2">
    <location>
        <begin position="288"/>
        <end position="345"/>
    </location>
</feature>
<dbReference type="InterPro" id="IPR000408">
    <property type="entry name" value="Reg_chr_condens"/>
</dbReference>
<keyword evidence="7" id="KW-1185">Reference proteome</keyword>
<evidence type="ECO:0000259" key="5">
    <source>
        <dbReference type="Pfam" id="PF25390"/>
    </source>
</evidence>